<feature type="transmembrane region" description="Helical" evidence="7">
    <location>
        <begin position="183"/>
        <end position="203"/>
    </location>
</feature>
<evidence type="ECO:0000256" key="4">
    <source>
        <dbReference type="ARBA" id="ARBA00022989"/>
    </source>
</evidence>
<dbReference type="RefSeq" id="WP_265383113.1">
    <property type="nucleotide sequence ID" value="NZ_CP110615.1"/>
</dbReference>
<proteinExistence type="predicted"/>
<dbReference type="InterPro" id="IPR040177">
    <property type="entry name" value="SLC30A9"/>
</dbReference>
<dbReference type="Gene3D" id="3.30.70.1350">
    <property type="entry name" value="Cation efflux protein, cytoplasmic domain"/>
    <property type="match status" value="1"/>
</dbReference>
<accession>A0ABY6P016</accession>
<organism evidence="9 10">
    <name type="scientific">Rhodococcus antarcticus</name>
    <dbReference type="NCBI Taxonomy" id="2987751"/>
    <lineage>
        <taxon>Bacteria</taxon>
        <taxon>Bacillati</taxon>
        <taxon>Actinomycetota</taxon>
        <taxon>Actinomycetes</taxon>
        <taxon>Mycobacteriales</taxon>
        <taxon>Nocardiaceae</taxon>
        <taxon>Rhodococcus</taxon>
    </lineage>
</organism>
<evidence type="ECO:0000256" key="5">
    <source>
        <dbReference type="ARBA" id="ARBA00023136"/>
    </source>
</evidence>
<evidence type="ECO:0000256" key="6">
    <source>
        <dbReference type="SAM" id="MobiDB-lite"/>
    </source>
</evidence>
<evidence type="ECO:0000256" key="1">
    <source>
        <dbReference type="ARBA" id="ARBA00004141"/>
    </source>
</evidence>
<feature type="transmembrane region" description="Helical" evidence="7">
    <location>
        <begin position="131"/>
        <end position="151"/>
    </location>
</feature>
<comment type="subcellular location">
    <subcellularLocation>
        <location evidence="1">Membrane</location>
        <topology evidence="1">Multi-pass membrane protein</topology>
    </subcellularLocation>
</comment>
<feature type="region of interest" description="Disordered" evidence="6">
    <location>
        <begin position="1"/>
        <end position="25"/>
    </location>
</feature>
<evidence type="ECO:0000259" key="8">
    <source>
        <dbReference type="Pfam" id="PF01545"/>
    </source>
</evidence>
<evidence type="ECO:0000256" key="3">
    <source>
        <dbReference type="ARBA" id="ARBA00022692"/>
    </source>
</evidence>
<dbReference type="SUPFAM" id="SSF160240">
    <property type="entry name" value="Cation efflux protein cytoplasmic domain-like"/>
    <property type="match status" value="1"/>
</dbReference>
<dbReference type="PANTHER" id="PTHR13414:SF9">
    <property type="entry name" value="PROTON-COUPLED ZINC ANTIPORTER SLC30A9, MITOCHONDRIAL"/>
    <property type="match status" value="1"/>
</dbReference>
<dbReference type="Gene3D" id="1.20.1510.10">
    <property type="entry name" value="Cation efflux protein transmembrane domain"/>
    <property type="match status" value="1"/>
</dbReference>
<reference evidence="9" key="1">
    <citation type="submission" date="2022-10" db="EMBL/GenBank/DDBJ databases">
        <title>Rhodococcus sp.75.</title>
        <authorList>
            <person name="Sun M."/>
        </authorList>
    </citation>
    <scope>NUCLEOTIDE SEQUENCE</scope>
    <source>
        <strain evidence="9">75</strain>
    </source>
</reference>
<dbReference type="InterPro" id="IPR036837">
    <property type="entry name" value="Cation_efflux_CTD_sf"/>
</dbReference>
<dbReference type="Proteomes" id="UP001164965">
    <property type="component" value="Chromosome"/>
</dbReference>
<keyword evidence="10" id="KW-1185">Reference proteome</keyword>
<protein>
    <submittedName>
        <fullName evidence="9">Cation diffusion facilitator family transporter</fullName>
    </submittedName>
</protein>
<dbReference type="SUPFAM" id="SSF161111">
    <property type="entry name" value="Cation efflux protein transmembrane domain-like"/>
    <property type="match status" value="1"/>
</dbReference>
<evidence type="ECO:0000256" key="2">
    <source>
        <dbReference type="ARBA" id="ARBA00022448"/>
    </source>
</evidence>
<dbReference type="PANTHER" id="PTHR13414">
    <property type="entry name" value="HUEL-CATION TRANSPORTER"/>
    <property type="match status" value="1"/>
</dbReference>
<keyword evidence="5 7" id="KW-0472">Membrane</keyword>
<evidence type="ECO:0000313" key="10">
    <source>
        <dbReference type="Proteomes" id="UP001164965"/>
    </source>
</evidence>
<keyword evidence="4 7" id="KW-1133">Transmembrane helix</keyword>
<sequence length="346" mass="36511">MTSAPGSTDTPDDRGAEDEDDQAESTATVLVAGAANLAIAVLKLVAGVLTGSAAMLAEAVHSLADTVTEGLLLTALRRSTKPADRTHPLGYGKERFFWALIAAVSIFVSGAVFAIYEGVRTILGGEAEQTYVWVAYVVLVISFALEGASWLRALKQVRAEATAEHRGLAAYLRGSDDPTVKTVFYEDSAALVGLVLALAGIALHQVSGSAVFDGLASLLIGVLLAGVAYLLGRTNKALLVGRQADPRLVHAVRELLDAAPEVDAVVDLITQVMGTDMVLVCARIDLADGLTASEVENACLRLDRELQEAFAEVDEVFLEPVPRHDPELRAKVLARYGELPVGRALG</sequence>
<dbReference type="InterPro" id="IPR002524">
    <property type="entry name" value="Cation_efflux"/>
</dbReference>
<dbReference type="NCBIfam" id="TIGR01297">
    <property type="entry name" value="CDF"/>
    <property type="match status" value="1"/>
</dbReference>
<feature type="transmembrane region" description="Helical" evidence="7">
    <location>
        <begin position="215"/>
        <end position="232"/>
    </location>
</feature>
<evidence type="ECO:0000256" key="7">
    <source>
        <dbReference type="SAM" id="Phobius"/>
    </source>
</evidence>
<dbReference type="Pfam" id="PF01545">
    <property type="entry name" value="Cation_efflux"/>
    <property type="match status" value="1"/>
</dbReference>
<keyword evidence="2" id="KW-0813">Transport</keyword>
<dbReference type="EMBL" id="CP110615">
    <property type="protein sequence ID" value="UZJ25007.1"/>
    <property type="molecule type" value="Genomic_DNA"/>
</dbReference>
<gene>
    <name evidence="9" type="ORF">RHODO2019_00365</name>
</gene>
<feature type="domain" description="Cation efflux protein transmembrane" evidence="8">
    <location>
        <begin position="29"/>
        <end position="239"/>
    </location>
</feature>
<feature type="transmembrane region" description="Helical" evidence="7">
    <location>
        <begin position="96"/>
        <end position="116"/>
    </location>
</feature>
<evidence type="ECO:0000313" key="9">
    <source>
        <dbReference type="EMBL" id="UZJ25007.1"/>
    </source>
</evidence>
<keyword evidence="3 7" id="KW-0812">Transmembrane</keyword>
<name>A0ABY6P016_9NOCA</name>
<dbReference type="InterPro" id="IPR058533">
    <property type="entry name" value="Cation_efflux_TM"/>
</dbReference>
<dbReference type="InterPro" id="IPR027469">
    <property type="entry name" value="Cation_efflux_TMD_sf"/>
</dbReference>